<dbReference type="Gene3D" id="3.40.50.450">
    <property type="match status" value="1"/>
</dbReference>
<evidence type="ECO:0000256" key="1">
    <source>
        <dbReference type="SAM" id="MobiDB-lite"/>
    </source>
</evidence>
<reference evidence="2" key="1">
    <citation type="submission" date="2023-08" db="EMBL/GenBank/DDBJ databases">
        <authorList>
            <person name="Chen Y."/>
            <person name="Shah S."/>
            <person name="Dougan E. K."/>
            <person name="Thang M."/>
            <person name="Chan C."/>
        </authorList>
    </citation>
    <scope>NUCLEOTIDE SEQUENCE</scope>
</reference>
<comment type="caution">
    <text evidence="2">The sequence shown here is derived from an EMBL/GenBank/DDBJ whole genome shotgun (WGS) entry which is preliminary data.</text>
</comment>
<feature type="compositionally biased region" description="Pro residues" evidence="1">
    <location>
        <begin position="292"/>
        <end position="304"/>
    </location>
</feature>
<dbReference type="EMBL" id="CAUJNA010003398">
    <property type="protein sequence ID" value="CAJ1401085.1"/>
    <property type="molecule type" value="Genomic_DNA"/>
</dbReference>
<evidence type="ECO:0000313" key="3">
    <source>
        <dbReference type="Proteomes" id="UP001178507"/>
    </source>
</evidence>
<feature type="compositionally biased region" description="Basic and acidic residues" evidence="1">
    <location>
        <begin position="417"/>
        <end position="432"/>
    </location>
</feature>
<feature type="region of interest" description="Disordered" evidence="1">
    <location>
        <begin position="268"/>
        <end position="309"/>
    </location>
</feature>
<keyword evidence="3" id="KW-1185">Reference proteome</keyword>
<dbReference type="InterPro" id="IPR024755">
    <property type="entry name" value="cpYpsA"/>
</dbReference>
<evidence type="ECO:0000313" key="2">
    <source>
        <dbReference type="EMBL" id="CAJ1401085.1"/>
    </source>
</evidence>
<feature type="compositionally biased region" description="Low complexity" evidence="1">
    <location>
        <begin position="331"/>
        <end position="358"/>
    </location>
</feature>
<feature type="compositionally biased region" description="Basic and acidic residues" evidence="1">
    <location>
        <begin position="366"/>
        <end position="376"/>
    </location>
</feature>
<proteinExistence type="predicted"/>
<organism evidence="2 3">
    <name type="scientific">Effrenium voratum</name>
    <dbReference type="NCBI Taxonomy" id="2562239"/>
    <lineage>
        <taxon>Eukaryota</taxon>
        <taxon>Sar</taxon>
        <taxon>Alveolata</taxon>
        <taxon>Dinophyceae</taxon>
        <taxon>Suessiales</taxon>
        <taxon>Symbiodiniaceae</taxon>
        <taxon>Effrenium</taxon>
    </lineage>
</organism>
<dbReference type="Pfam" id="PF12694">
    <property type="entry name" value="cpYpsA"/>
    <property type="match status" value="1"/>
</dbReference>
<feature type="compositionally biased region" description="Basic and acidic residues" evidence="1">
    <location>
        <begin position="46"/>
        <end position="58"/>
    </location>
</feature>
<feature type="region of interest" description="Disordered" evidence="1">
    <location>
        <begin position="46"/>
        <end position="70"/>
    </location>
</feature>
<feature type="region of interest" description="Disordered" evidence="1">
    <location>
        <begin position="331"/>
        <end position="432"/>
    </location>
</feature>
<protein>
    <submittedName>
        <fullName evidence="2">Uncharacterized protein</fullName>
    </submittedName>
</protein>
<dbReference type="Proteomes" id="UP001178507">
    <property type="component" value="Unassembled WGS sequence"/>
</dbReference>
<sequence>MDAELESLSVGDLKKRLFWSGGALPEGHLEKAELVKAVEQAEAEKARRFAAQEEKRQQEAQGVLRPEPRPLDFETVPLADHEKQIVELHLLTEDELVDKILENGHDAPYDASKHYLVALCRKALKDPRAPKPKRERKVVEETEGEAITRAKRPTIGDRVQVRDTQIMKRYLPEAIGKVFRIIKDDGGAFPYRLGGIGEQRHWFSEEDICWPTKATKPTFVAKGSQKEKAKPDDQPDKVLINHNRYGCTQGEVREVLGETGDKRNWVLKGGRQVPKAHEGSGWSRVSDRLTNGPPPPGPPPPGPPVVVTSGPSEAEIFAEMEELAKQLEAQEAEQVAAAAPAAPAPAASAAPGADAAGAEARRRRKAAAEAKAKAEAEALSGQSGAPAAGAKPGEEKDPEAAAKAAAAGAEARRKRKAAAEAKAKAQAEAAERRKARRREAEVEAEVDAEVEEAALEAAWSLGLVTGRVSMDRAGGWCPAGCLDENGPIAHADAWHLRPLTAELWAEHRGAFEHLGLELAVCDADPWAPRTFMNALQSSGTLTVLPASAAEDGTALGVRAANALKKPMLTVTCDGGDGGDDPADHACEAFCSWMQEQDIQVLNVNGPRESSAPGINASSQALLKKLFQRAIAR</sequence>
<name>A0AA36J9D0_9DINO</name>
<gene>
    <name evidence="2" type="ORF">EVOR1521_LOCUS24297</name>
</gene>
<dbReference type="AlphaFoldDB" id="A0AA36J9D0"/>
<accession>A0AA36J9D0</accession>